<gene>
    <name evidence="2" type="ORF">FSUBG_4222</name>
</gene>
<dbReference type="AlphaFoldDB" id="A0A8H5Q6T3"/>
<organism evidence="2 3">
    <name type="scientific">Gibberella subglutinans</name>
    <name type="common">Fusarium subglutinans</name>
    <dbReference type="NCBI Taxonomy" id="42677"/>
    <lineage>
        <taxon>Eukaryota</taxon>
        <taxon>Fungi</taxon>
        <taxon>Dikarya</taxon>
        <taxon>Ascomycota</taxon>
        <taxon>Pezizomycotina</taxon>
        <taxon>Sordariomycetes</taxon>
        <taxon>Hypocreomycetidae</taxon>
        <taxon>Hypocreales</taxon>
        <taxon>Nectriaceae</taxon>
        <taxon>Fusarium</taxon>
        <taxon>Fusarium fujikuroi species complex</taxon>
    </lineage>
</organism>
<evidence type="ECO:0000313" key="2">
    <source>
        <dbReference type="EMBL" id="KAF5609067.1"/>
    </source>
</evidence>
<sequence>MELQFTDPNLEADVYNNAHYSAESCGLCRFDFSEGDEIISCKDRERVPKLRRGTYRFLGRYLVPYHLECFEIVGRQSYHSVAAATWPGIEYEGPHHLAGRRRLWLENTFAQNLLRALRARLSQDICQQIATYFPREHAMQAFQQLWSKDRPRQPRNISVPVHCGVTLWAQYVHYEGNRYIESFSHDSRGGDEEVVLKWEPKAKKVPNIFIRHSGLGASKIIVTEGSEVPDGIKIRCLSIVKSPDSLVEFQIGGPCEIRWAVPAAPVKHSPKIPLSTHFESQFVRAFDWNKPGTVGYSFFVLGSVILHINSHQAGPPAAPEEYDRFAYDGERYRRLYLAMSPGESVSELWLRSGRINRALIVVTNFGRSLVVGTDLVHPHMKYHVIARLRENKPCRMFYAETIECHIAWLHFDSVSTWRHPEERQIQPTQETCVHRGYRTSARLRDVREVTPCVFRTPLSLSMGEKITGLLLSYTDGSRSSVGRVRPDRLGTPKAATSDTMFLQYQSRSGGFPESDGHLLESGLDWFGFSEPPSGASSNEGSDNADGESHEIKYNSQSGDDSGEESDSDEPVISTTTIAVPMRGRIDWILRDSDEIYALSYHKNSSPKDTMHHVLAEDATMPRQESVTKSLTVLVGIIAPLFLTQAYETAESTGNYDIFGL</sequence>
<reference evidence="2 3" key="1">
    <citation type="submission" date="2020-05" db="EMBL/GenBank/DDBJ databases">
        <title>Identification and distribution of gene clusters putatively required for synthesis of sphingolipid metabolism inhibitors in phylogenetically diverse species of the filamentous fungus Fusarium.</title>
        <authorList>
            <person name="Kim H.-S."/>
            <person name="Busman M."/>
            <person name="Brown D.W."/>
            <person name="Divon H."/>
            <person name="Uhlig S."/>
            <person name="Proctor R.H."/>
        </authorList>
    </citation>
    <scope>NUCLEOTIDE SEQUENCE [LARGE SCALE GENOMIC DNA]</scope>
    <source>
        <strain evidence="2 3">NRRL 66333</strain>
    </source>
</reference>
<feature type="region of interest" description="Disordered" evidence="1">
    <location>
        <begin position="476"/>
        <end position="496"/>
    </location>
</feature>
<protein>
    <submittedName>
        <fullName evidence="2">Uncharacterized protein</fullName>
    </submittedName>
</protein>
<feature type="compositionally biased region" description="Acidic residues" evidence="1">
    <location>
        <begin position="560"/>
        <end position="569"/>
    </location>
</feature>
<dbReference type="GeneID" id="59316907"/>
<evidence type="ECO:0000256" key="1">
    <source>
        <dbReference type="SAM" id="MobiDB-lite"/>
    </source>
</evidence>
<feature type="region of interest" description="Disordered" evidence="1">
    <location>
        <begin position="529"/>
        <end position="573"/>
    </location>
</feature>
<dbReference type="OrthoDB" id="5153231at2759"/>
<name>A0A8H5Q6T3_GIBSU</name>
<proteinExistence type="predicted"/>
<dbReference type="Proteomes" id="UP000547976">
    <property type="component" value="Unassembled WGS sequence"/>
</dbReference>
<evidence type="ECO:0000313" key="3">
    <source>
        <dbReference type="Proteomes" id="UP000547976"/>
    </source>
</evidence>
<comment type="caution">
    <text evidence="2">The sequence shown here is derived from an EMBL/GenBank/DDBJ whole genome shotgun (WGS) entry which is preliminary data.</text>
</comment>
<dbReference type="RefSeq" id="XP_036540235.1">
    <property type="nucleotide sequence ID" value="XM_036682189.1"/>
</dbReference>
<dbReference type="EMBL" id="JAAOAV010000038">
    <property type="protein sequence ID" value="KAF5609067.1"/>
    <property type="molecule type" value="Genomic_DNA"/>
</dbReference>
<accession>A0A8H5Q6T3</accession>
<keyword evidence="3" id="KW-1185">Reference proteome</keyword>